<gene>
    <name evidence="1" type="ORF">KC909_03535</name>
</gene>
<comment type="caution">
    <text evidence="1">The sequence shown here is derived from an EMBL/GenBank/DDBJ whole genome shotgun (WGS) entry which is preliminary data.</text>
</comment>
<protein>
    <submittedName>
        <fullName evidence="1">Uncharacterized protein</fullName>
    </submittedName>
</protein>
<dbReference type="EMBL" id="JAGQLK010000067">
    <property type="protein sequence ID" value="MCA9383411.1"/>
    <property type="molecule type" value="Genomic_DNA"/>
</dbReference>
<organism evidence="1 2">
    <name type="scientific">Candidatus Dojkabacteria bacterium</name>
    <dbReference type="NCBI Taxonomy" id="2099670"/>
    <lineage>
        <taxon>Bacteria</taxon>
        <taxon>Candidatus Dojkabacteria</taxon>
    </lineage>
</organism>
<dbReference type="SUPFAM" id="SSF52540">
    <property type="entry name" value="P-loop containing nucleoside triphosphate hydrolases"/>
    <property type="match status" value="1"/>
</dbReference>
<name>A0A955RIZ2_9BACT</name>
<dbReference type="Gene3D" id="3.40.50.300">
    <property type="entry name" value="P-loop containing nucleotide triphosphate hydrolases"/>
    <property type="match status" value="1"/>
</dbReference>
<dbReference type="InterPro" id="IPR027417">
    <property type="entry name" value="P-loop_NTPase"/>
</dbReference>
<proteinExistence type="predicted"/>
<accession>A0A955RIZ2</accession>
<reference evidence="1" key="2">
    <citation type="journal article" date="2021" name="Microbiome">
        <title>Successional dynamics and alternative stable states in a saline activated sludge microbial community over 9 years.</title>
        <authorList>
            <person name="Wang Y."/>
            <person name="Ye J."/>
            <person name="Ju F."/>
            <person name="Liu L."/>
            <person name="Boyd J.A."/>
            <person name="Deng Y."/>
            <person name="Parks D.H."/>
            <person name="Jiang X."/>
            <person name="Yin X."/>
            <person name="Woodcroft B.J."/>
            <person name="Tyson G.W."/>
            <person name="Hugenholtz P."/>
            <person name="Polz M.F."/>
            <person name="Zhang T."/>
        </authorList>
    </citation>
    <scope>NUCLEOTIDE SEQUENCE</scope>
    <source>
        <strain evidence="1">HKST-UBA14</strain>
    </source>
</reference>
<sequence length="123" mass="13956">MQTSNDFVSKIISDKHLTAKLKSAGYEELAEYFSQFISNLNQEFSLISVVGGVASGKTTLVKELVKRIPGSDFIGTDDYVKGTREYRRNEIVAKGKSPYEKYDFEFMRNKIAEIKNITEDEVV</sequence>
<dbReference type="Proteomes" id="UP000783287">
    <property type="component" value="Unassembled WGS sequence"/>
</dbReference>
<evidence type="ECO:0000313" key="2">
    <source>
        <dbReference type="Proteomes" id="UP000783287"/>
    </source>
</evidence>
<evidence type="ECO:0000313" key="1">
    <source>
        <dbReference type="EMBL" id="MCA9383411.1"/>
    </source>
</evidence>
<reference evidence="1" key="1">
    <citation type="submission" date="2020-04" db="EMBL/GenBank/DDBJ databases">
        <authorList>
            <person name="Zhang T."/>
        </authorList>
    </citation>
    <scope>NUCLEOTIDE SEQUENCE</scope>
    <source>
        <strain evidence="1">HKST-UBA14</strain>
    </source>
</reference>
<dbReference type="AlphaFoldDB" id="A0A955RIZ2"/>
<feature type="non-terminal residue" evidence="1">
    <location>
        <position position="123"/>
    </location>
</feature>